<dbReference type="SUPFAM" id="SSF56112">
    <property type="entry name" value="Protein kinase-like (PK-like)"/>
    <property type="match status" value="1"/>
</dbReference>
<dbReference type="Pfam" id="PF00069">
    <property type="entry name" value="Pkinase"/>
    <property type="match status" value="1"/>
</dbReference>
<dbReference type="InterPro" id="IPR042095">
    <property type="entry name" value="SUMF_sf"/>
</dbReference>
<organism evidence="3 4">
    <name type="scientific">Glaciecola petra</name>
    <dbReference type="NCBI Taxonomy" id="3075602"/>
    <lineage>
        <taxon>Bacteria</taxon>
        <taxon>Pseudomonadati</taxon>
        <taxon>Pseudomonadota</taxon>
        <taxon>Gammaproteobacteria</taxon>
        <taxon>Alteromonadales</taxon>
        <taxon>Alteromonadaceae</taxon>
        <taxon>Glaciecola</taxon>
    </lineage>
</organism>
<dbReference type="SMART" id="SM00220">
    <property type="entry name" value="S_TKc"/>
    <property type="match status" value="1"/>
</dbReference>
<feature type="domain" description="Protein kinase" evidence="2">
    <location>
        <begin position="11"/>
        <end position="279"/>
    </location>
</feature>
<accession>A0ABU2ZRI1</accession>
<evidence type="ECO:0000256" key="1">
    <source>
        <dbReference type="SAM" id="Phobius"/>
    </source>
</evidence>
<reference evidence="3 4" key="1">
    <citation type="submission" date="2023-09" db="EMBL/GenBank/DDBJ databases">
        <authorList>
            <person name="Rey-Velasco X."/>
        </authorList>
    </citation>
    <scope>NUCLEOTIDE SEQUENCE [LARGE SCALE GENOMIC DNA]</scope>
    <source>
        <strain evidence="3 4">P117</strain>
    </source>
</reference>
<name>A0ABU2ZRI1_9ALTE</name>
<dbReference type="PROSITE" id="PS50011">
    <property type="entry name" value="PROTEIN_KINASE_DOM"/>
    <property type="match status" value="1"/>
</dbReference>
<dbReference type="RefSeq" id="WP_311367540.1">
    <property type="nucleotide sequence ID" value="NZ_JAVRHX010000001.1"/>
</dbReference>
<dbReference type="InterPro" id="IPR011009">
    <property type="entry name" value="Kinase-like_dom_sf"/>
</dbReference>
<comment type="caution">
    <text evidence="3">The sequence shown here is derived from an EMBL/GenBank/DDBJ whole genome shotgun (WGS) entry which is preliminary data.</text>
</comment>
<dbReference type="InterPro" id="IPR016187">
    <property type="entry name" value="CTDL_fold"/>
</dbReference>
<protein>
    <submittedName>
        <fullName evidence="3">Bifunctional serine/threonine-protein kinase/formylglycine-generating enzyme family protein</fullName>
        <ecNumber evidence="3">2.7.11.1</ecNumber>
    </submittedName>
</protein>
<dbReference type="PANTHER" id="PTHR24362:SF309">
    <property type="entry name" value="PROTEIN KINASE DOMAIN-CONTAINING PROTEIN"/>
    <property type="match status" value="1"/>
</dbReference>
<dbReference type="CDD" id="cd14014">
    <property type="entry name" value="STKc_PknB_like"/>
    <property type="match status" value="1"/>
</dbReference>
<keyword evidence="3" id="KW-0808">Transferase</keyword>
<dbReference type="PROSITE" id="PS00108">
    <property type="entry name" value="PROTEIN_KINASE_ST"/>
    <property type="match status" value="1"/>
</dbReference>
<dbReference type="InterPro" id="IPR000719">
    <property type="entry name" value="Prot_kinase_dom"/>
</dbReference>
<evidence type="ECO:0000259" key="2">
    <source>
        <dbReference type="PROSITE" id="PS50011"/>
    </source>
</evidence>
<evidence type="ECO:0000313" key="4">
    <source>
        <dbReference type="Proteomes" id="UP001253545"/>
    </source>
</evidence>
<dbReference type="InterPro" id="IPR005532">
    <property type="entry name" value="SUMF_dom"/>
</dbReference>
<dbReference type="Pfam" id="PF03781">
    <property type="entry name" value="FGE-sulfatase"/>
    <property type="match status" value="1"/>
</dbReference>
<keyword evidence="1" id="KW-0812">Transmembrane</keyword>
<keyword evidence="1" id="KW-1133">Transmembrane helix</keyword>
<dbReference type="EMBL" id="JAVRHX010000001">
    <property type="protein sequence ID" value="MDT0594052.1"/>
    <property type="molecule type" value="Genomic_DNA"/>
</dbReference>
<dbReference type="Gene3D" id="3.90.1580.10">
    <property type="entry name" value="paralog of FGE (formylglycine-generating enzyme)"/>
    <property type="match status" value="1"/>
</dbReference>
<dbReference type="Gene3D" id="1.10.510.10">
    <property type="entry name" value="Transferase(Phosphotransferase) domain 1"/>
    <property type="match status" value="1"/>
</dbReference>
<dbReference type="PANTHER" id="PTHR24362">
    <property type="entry name" value="SERINE/THREONINE-PROTEIN KINASE NEK"/>
    <property type="match status" value="1"/>
</dbReference>
<dbReference type="SUPFAM" id="SSF56436">
    <property type="entry name" value="C-type lectin-like"/>
    <property type="match status" value="1"/>
</dbReference>
<gene>
    <name evidence="3" type="ORF">RM552_04265</name>
</gene>
<sequence length="727" mass="82500">MYQKGDFIDAYQVLEQLFVGENSQIYLVYCQSLNCNLVIKCAYVNNSDQASNNHAKDVNDSFIYQARLMHHFSNEEHIVRLMHIGNVEHTPYILMPLYQQNLAEYMASSGDRISAYKSISFIKQVLSAINSLHDKGVLHLDVKPQNILLDENLKVYLGDFDAAYVFNNHQLITNVNALNITTKFTHEYASPEVKKGNQDLSEGADLYSIGVLWCRLLLGGGALNRLNNKDEREELISSLSPTVPKWMVDLIKALLASNPDKRPKSARVCLDLIEKHTQNAESFQTIVMTDDSLMSTLSMALSSEIEKILLAQGKLNKHHAIDLCASIKSEQDKVDIKDIFTLEAAVKQQLILNKNLQKWFEWCDLVDKKAQIYANHKKIHSSVEEFEKLLEDGQQSRPDNPQAALLLLQLKVPKQAAMLSNVSKPTQSYTNAKSLKFIVSVLVILFVFAYWTLSNYFMLDKHSEDKSEPIVTVFKEDVSDTMPPKANQSTSSEQLVLGSFLPQENRVLIDIVTAKGEIEKVSLINISSAAPADKSITLNVPFFVMESEVSRALYNLCVADGSCSKSKTYSTLAKRESIEQPMTNVSWYEVNQQFIPWMNTKVNGQFKLPNLEQWKLFALWPQSIASFTQLKQNSHCKNCGNTIARTTRFFGLGRPNELGLYDVYGNVQEWLSECWYDNGLERCDQAIVAGGSWYNEVTEIQQNHMNRLLKQAKTPTTGFRLIYYPNE</sequence>
<proteinExistence type="predicted"/>
<dbReference type="GO" id="GO:0004674">
    <property type="term" value="F:protein serine/threonine kinase activity"/>
    <property type="evidence" value="ECO:0007669"/>
    <property type="project" value="UniProtKB-EC"/>
</dbReference>
<keyword evidence="4" id="KW-1185">Reference proteome</keyword>
<dbReference type="InterPro" id="IPR008271">
    <property type="entry name" value="Ser/Thr_kinase_AS"/>
</dbReference>
<dbReference type="EC" id="2.7.11.1" evidence="3"/>
<dbReference type="Proteomes" id="UP001253545">
    <property type="component" value="Unassembled WGS sequence"/>
</dbReference>
<keyword evidence="3" id="KW-0418">Kinase</keyword>
<feature type="transmembrane region" description="Helical" evidence="1">
    <location>
        <begin position="434"/>
        <end position="453"/>
    </location>
</feature>
<evidence type="ECO:0000313" key="3">
    <source>
        <dbReference type="EMBL" id="MDT0594052.1"/>
    </source>
</evidence>
<keyword evidence="1" id="KW-0472">Membrane</keyword>